<protein>
    <recommendedName>
        <fullName evidence="3">YjbR protein</fullName>
    </recommendedName>
</protein>
<dbReference type="EMBL" id="FNJB01000010">
    <property type="protein sequence ID" value="SDP56444.1"/>
    <property type="molecule type" value="Genomic_DNA"/>
</dbReference>
<dbReference type="Proteomes" id="UP000199651">
    <property type="component" value="Unassembled WGS sequence"/>
</dbReference>
<dbReference type="AlphaFoldDB" id="A0A1H0TR21"/>
<keyword evidence="2" id="KW-1185">Reference proteome</keyword>
<evidence type="ECO:0000313" key="1">
    <source>
        <dbReference type="EMBL" id="SDP56444.1"/>
    </source>
</evidence>
<dbReference type="Gene3D" id="3.90.1150.30">
    <property type="match status" value="1"/>
</dbReference>
<gene>
    <name evidence="1" type="ORF">SAMN05192558_110144</name>
</gene>
<dbReference type="RefSeq" id="WP_228770129.1">
    <property type="nucleotide sequence ID" value="NZ_FNDV01000010.1"/>
</dbReference>
<name>A0A1H0TR21_9PSEU</name>
<accession>A0A1H0TR21</accession>
<dbReference type="InterPro" id="IPR058532">
    <property type="entry name" value="YjbR/MT2646/Rv2570-like"/>
</dbReference>
<dbReference type="Pfam" id="PF04237">
    <property type="entry name" value="YjbR"/>
    <property type="match status" value="1"/>
</dbReference>
<dbReference type="STRING" id="504798.SAMN05421871_110144"/>
<dbReference type="SUPFAM" id="SSF142906">
    <property type="entry name" value="YjbR-like"/>
    <property type="match status" value="1"/>
</dbReference>
<evidence type="ECO:0008006" key="3">
    <source>
        <dbReference type="Google" id="ProtNLM"/>
    </source>
</evidence>
<dbReference type="InterPro" id="IPR038056">
    <property type="entry name" value="YjbR-like_sf"/>
</dbReference>
<sequence length="111" mass="12649">MATSAHVRTIALGLPETEERTTWNQPTFRVQGKIFCWLTEDGAAAGVKVNKAERTELIAADPEKFFHTEHDTRYNVVQIRLDRIDQDELAELVRDAWQATAPARLRSSLEQ</sequence>
<evidence type="ECO:0000313" key="2">
    <source>
        <dbReference type="Proteomes" id="UP000199651"/>
    </source>
</evidence>
<reference evidence="2" key="1">
    <citation type="submission" date="2016-10" db="EMBL/GenBank/DDBJ databases">
        <authorList>
            <person name="Varghese N."/>
            <person name="Submissions S."/>
        </authorList>
    </citation>
    <scope>NUCLEOTIDE SEQUENCE [LARGE SCALE GENOMIC DNA]</scope>
    <source>
        <strain evidence="2">IBRC-M 10655</strain>
    </source>
</reference>
<proteinExistence type="predicted"/>
<organism evidence="1 2">
    <name type="scientific">Actinokineospora alba</name>
    <dbReference type="NCBI Taxonomy" id="504798"/>
    <lineage>
        <taxon>Bacteria</taxon>
        <taxon>Bacillati</taxon>
        <taxon>Actinomycetota</taxon>
        <taxon>Actinomycetes</taxon>
        <taxon>Pseudonocardiales</taxon>
        <taxon>Pseudonocardiaceae</taxon>
        <taxon>Actinokineospora</taxon>
    </lineage>
</organism>